<dbReference type="NCBIfam" id="TIGR01496">
    <property type="entry name" value="DHPS"/>
    <property type="match status" value="1"/>
</dbReference>
<dbReference type="InterPro" id="IPR006390">
    <property type="entry name" value="DHP_synth_dom"/>
</dbReference>
<dbReference type="PANTHER" id="PTHR20941">
    <property type="entry name" value="FOLATE SYNTHESIS PROTEINS"/>
    <property type="match status" value="1"/>
</dbReference>
<keyword evidence="7 9" id="KW-0460">Magnesium</keyword>
<evidence type="ECO:0000256" key="7">
    <source>
        <dbReference type="ARBA" id="ARBA00022842"/>
    </source>
</evidence>
<dbReference type="PROSITE" id="PS00793">
    <property type="entry name" value="DHPS_2"/>
    <property type="match status" value="1"/>
</dbReference>
<dbReference type="GO" id="GO:0004156">
    <property type="term" value="F:dihydropteroate synthase activity"/>
    <property type="evidence" value="ECO:0007669"/>
    <property type="project" value="UniProtKB-EC"/>
</dbReference>
<evidence type="ECO:0000256" key="6">
    <source>
        <dbReference type="ARBA" id="ARBA00022723"/>
    </source>
</evidence>
<comment type="cofactor">
    <cofactor evidence="2 9">
        <name>Mg(2+)</name>
        <dbReference type="ChEBI" id="CHEBI:18420"/>
    </cofactor>
</comment>
<evidence type="ECO:0000256" key="3">
    <source>
        <dbReference type="ARBA" id="ARBA00004763"/>
    </source>
</evidence>
<evidence type="ECO:0000256" key="9">
    <source>
        <dbReference type="RuleBase" id="RU361205"/>
    </source>
</evidence>
<evidence type="ECO:0000256" key="5">
    <source>
        <dbReference type="ARBA" id="ARBA00022679"/>
    </source>
</evidence>
<dbReference type="PROSITE" id="PS00792">
    <property type="entry name" value="DHPS_1"/>
    <property type="match status" value="1"/>
</dbReference>
<evidence type="ECO:0000256" key="2">
    <source>
        <dbReference type="ARBA" id="ARBA00001946"/>
    </source>
</evidence>
<reference evidence="11 12" key="1">
    <citation type="submission" date="2023-04" db="EMBL/GenBank/DDBJ databases">
        <title>A novel bacteria isolated from coastal sediment.</title>
        <authorList>
            <person name="Liu X.-J."/>
            <person name="Du Z.-J."/>
        </authorList>
    </citation>
    <scope>NUCLEOTIDE SEQUENCE [LARGE SCALE GENOMIC DNA]</scope>
    <source>
        <strain evidence="11 12">SDUM461004</strain>
    </source>
</reference>
<comment type="function">
    <text evidence="9">Catalyzes the condensation of para-aminobenzoate (pABA) with 6-hydroxymethyl-7,8-dihydropterin diphosphate (DHPt-PP) to form 7,8-dihydropteroate (H2Pte), the immediate precursor of folate derivatives.</text>
</comment>
<dbReference type="Gene3D" id="3.20.20.20">
    <property type="entry name" value="Dihydropteroate synthase-like"/>
    <property type="match status" value="1"/>
</dbReference>
<feature type="domain" description="Pterin-binding" evidence="10">
    <location>
        <begin position="17"/>
        <end position="265"/>
    </location>
</feature>
<dbReference type="PANTHER" id="PTHR20941:SF1">
    <property type="entry name" value="FOLIC ACID SYNTHESIS PROTEIN FOL1"/>
    <property type="match status" value="1"/>
</dbReference>
<evidence type="ECO:0000256" key="4">
    <source>
        <dbReference type="ARBA" id="ARBA00012458"/>
    </source>
</evidence>
<accession>A0ABU1AL23</accession>
<comment type="similarity">
    <text evidence="9">Belongs to the DHPS family.</text>
</comment>
<evidence type="ECO:0000313" key="12">
    <source>
        <dbReference type="Proteomes" id="UP001243717"/>
    </source>
</evidence>
<comment type="pathway">
    <text evidence="3 9">Cofactor biosynthesis; tetrahydrofolate biosynthesis; 7,8-dihydrofolate from 2-amino-4-hydroxy-6-hydroxymethyl-7,8-dihydropteridine diphosphate and 4-aminobenzoate: step 1/2.</text>
</comment>
<comment type="catalytic activity">
    <reaction evidence="1">
        <text>(7,8-dihydropterin-6-yl)methyl diphosphate + 4-aminobenzoate = 7,8-dihydropteroate + diphosphate</text>
        <dbReference type="Rhea" id="RHEA:19949"/>
        <dbReference type="ChEBI" id="CHEBI:17836"/>
        <dbReference type="ChEBI" id="CHEBI:17839"/>
        <dbReference type="ChEBI" id="CHEBI:33019"/>
        <dbReference type="ChEBI" id="CHEBI:72950"/>
        <dbReference type="EC" id="2.5.1.15"/>
    </reaction>
</comment>
<keyword evidence="12" id="KW-1185">Reference proteome</keyword>
<dbReference type="Pfam" id="PF00809">
    <property type="entry name" value="Pterin_bind"/>
    <property type="match status" value="1"/>
</dbReference>
<keyword evidence="5 9" id="KW-0808">Transferase</keyword>
<evidence type="ECO:0000256" key="8">
    <source>
        <dbReference type="ARBA" id="ARBA00022909"/>
    </source>
</evidence>
<name>A0ABU1AL23_9BACT</name>
<protein>
    <recommendedName>
        <fullName evidence="4 9">Dihydropteroate synthase</fullName>
        <shortName evidence="9">DHPS</shortName>
        <ecNumber evidence="4 9">2.5.1.15</ecNumber>
    </recommendedName>
    <alternativeName>
        <fullName evidence="9">Dihydropteroate pyrophosphorylase</fullName>
    </alternativeName>
</protein>
<keyword evidence="6 9" id="KW-0479">Metal-binding</keyword>
<evidence type="ECO:0000313" key="11">
    <source>
        <dbReference type="EMBL" id="MDQ8195449.1"/>
    </source>
</evidence>
<dbReference type="RefSeq" id="WP_308985901.1">
    <property type="nucleotide sequence ID" value="NZ_JARXIC010000024.1"/>
</dbReference>
<dbReference type="EMBL" id="JARXIC010000024">
    <property type="protein sequence ID" value="MDQ8195449.1"/>
    <property type="molecule type" value="Genomic_DNA"/>
</dbReference>
<dbReference type="CDD" id="cd00739">
    <property type="entry name" value="DHPS"/>
    <property type="match status" value="1"/>
</dbReference>
<sequence>MAIYHTRRRDLLLGERTYLMGILNLTPDSFSDGGDFVDLDAATMHFHAMVKAGAEIIDVGGESTRPGHIPISAKDEMARVVPFIEKVRPHTKALISIDTSKAEVAAAALVAGADIVNDVWGAQRDPAMAEVMAQGQACVLMHNRSAEEAETGDVMQAVQAYLQHSIELVKQAGVRDDAIMLDPGLGFGKTYEENWELMRRLPELVALGYPVLLGASRKSMIAKLLNLKDPKARLSGTLGTTALGIQAGVDVLRVHDVRENYECAAVVDRCVRSK</sequence>
<comment type="caution">
    <text evidence="11">The sequence shown here is derived from an EMBL/GenBank/DDBJ whole genome shotgun (WGS) entry which is preliminary data.</text>
</comment>
<dbReference type="Proteomes" id="UP001243717">
    <property type="component" value="Unassembled WGS sequence"/>
</dbReference>
<dbReference type="InterPro" id="IPR011005">
    <property type="entry name" value="Dihydropteroate_synth-like_sf"/>
</dbReference>
<dbReference type="PROSITE" id="PS50972">
    <property type="entry name" value="PTERIN_BINDING"/>
    <property type="match status" value="1"/>
</dbReference>
<gene>
    <name evidence="11" type="primary">folP</name>
    <name evidence="11" type="ORF">QEH59_13515</name>
</gene>
<evidence type="ECO:0000259" key="10">
    <source>
        <dbReference type="PROSITE" id="PS50972"/>
    </source>
</evidence>
<dbReference type="SUPFAM" id="SSF51717">
    <property type="entry name" value="Dihydropteroate synthetase-like"/>
    <property type="match status" value="1"/>
</dbReference>
<dbReference type="InterPro" id="IPR045031">
    <property type="entry name" value="DHP_synth-like"/>
</dbReference>
<organism evidence="11 12">
    <name type="scientific">Thalassobacterium sedimentorum</name>
    <dbReference type="NCBI Taxonomy" id="3041258"/>
    <lineage>
        <taxon>Bacteria</taxon>
        <taxon>Pseudomonadati</taxon>
        <taxon>Verrucomicrobiota</taxon>
        <taxon>Opitutia</taxon>
        <taxon>Puniceicoccales</taxon>
        <taxon>Coraliomargaritaceae</taxon>
        <taxon>Thalassobacterium</taxon>
    </lineage>
</organism>
<proteinExistence type="inferred from homology"/>
<dbReference type="InterPro" id="IPR000489">
    <property type="entry name" value="Pterin-binding_dom"/>
</dbReference>
<dbReference type="EC" id="2.5.1.15" evidence="4 9"/>
<evidence type="ECO:0000256" key="1">
    <source>
        <dbReference type="ARBA" id="ARBA00000012"/>
    </source>
</evidence>
<keyword evidence="8 9" id="KW-0289">Folate biosynthesis</keyword>